<name>A0A0L0C440_LUCCU</name>
<evidence type="ECO:0000256" key="1">
    <source>
        <dbReference type="SAM" id="SignalP"/>
    </source>
</evidence>
<accession>A0A0L0C440</accession>
<gene>
    <name evidence="2" type="ORF">FF38_02337</name>
</gene>
<dbReference type="Proteomes" id="UP000037069">
    <property type="component" value="Unassembled WGS sequence"/>
</dbReference>
<reference evidence="2 3" key="1">
    <citation type="journal article" date="2015" name="Nat. Commun.">
        <title>Lucilia cuprina genome unlocks parasitic fly biology to underpin future interventions.</title>
        <authorList>
            <person name="Anstead C.A."/>
            <person name="Korhonen P.K."/>
            <person name="Young N.D."/>
            <person name="Hall R.S."/>
            <person name="Jex A.R."/>
            <person name="Murali S.C."/>
            <person name="Hughes D.S."/>
            <person name="Lee S.F."/>
            <person name="Perry T."/>
            <person name="Stroehlein A.J."/>
            <person name="Ansell B.R."/>
            <person name="Breugelmans B."/>
            <person name="Hofmann A."/>
            <person name="Qu J."/>
            <person name="Dugan S."/>
            <person name="Lee S.L."/>
            <person name="Chao H."/>
            <person name="Dinh H."/>
            <person name="Han Y."/>
            <person name="Doddapaneni H.V."/>
            <person name="Worley K.C."/>
            <person name="Muzny D.M."/>
            <person name="Ioannidis P."/>
            <person name="Waterhouse R.M."/>
            <person name="Zdobnov E.M."/>
            <person name="James P.J."/>
            <person name="Bagnall N.H."/>
            <person name="Kotze A.C."/>
            <person name="Gibbs R.A."/>
            <person name="Richards S."/>
            <person name="Batterham P."/>
            <person name="Gasser R.B."/>
        </authorList>
    </citation>
    <scope>NUCLEOTIDE SEQUENCE [LARGE SCALE GENOMIC DNA]</scope>
    <source>
        <strain evidence="2 3">LS</strain>
        <tissue evidence="2">Full body</tissue>
    </source>
</reference>
<feature type="chain" id="PRO_5005535860" evidence="1">
    <location>
        <begin position="27"/>
        <end position="34"/>
    </location>
</feature>
<feature type="signal peptide" evidence="1">
    <location>
        <begin position="1"/>
        <end position="26"/>
    </location>
</feature>
<keyword evidence="1" id="KW-0732">Signal</keyword>
<comment type="caution">
    <text evidence="2">The sequence shown here is derived from an EMBL/GenBank/DDBJ whole genome shotgun (WGS) entry which is preliminary data.</text>
</comment>
<dbReference type="AlphaFoldDB" id="A0A0L0C440"/>
<keyword evidence="3" id="KW-1185">Reference proteome</keyword>
<protein>
    <submittedName>
        <fullName evidence="2">Uncharacterized protein</fullName>
    </submittedName>
</protein>
<proteinExistence type="predicted"/>
<sequence>MMRSSGSSIWLLISIVVINLLQCIHCGTSPGGKC</sequence>
<evidence type="ECO:0000313" key="2">
    <source>
        <dbReference type="EMBL" id="KNC27007.1"/>
    </source>
</evidence>
<dbReference type="EMBL" id="JRES01000940">
    <property type="protein sequence ID" value="KNC27007.1"/>
    <property type="molecule type" value="Genomic_DNA"/>
</dbReference>
<evidence type="ECO:0000313" key="3">
    <source>
        <dbReference type="Proteomes" id="UP000037069"/>
    </source>
</evidence>
<organism evidence="2 3">
    <name type="scientific">Lucilia cuprina</name>
    <name type="common">Green bottle fly</name>
    <name type="synonym">Australian sheep blowfly</name>
    <dbReference type="NCBI Taxonomy" id="7375"/>
    <lineage>
        <taxon>Eukaryota</taxon>
        <taxon>Metazoa</taxon>
        <taxon>Ecdysozoa</taxon>
        <taxon>Arthropoda</taxon>
        <taxon>Hexapoda</taxon>
        <taxon>Insecta</taxon>
        <taxon>Pterygota</taxon>
        <taxon>Neoptera</taxon>
        <taxon>Endopterygota</taxon>
        <taxon>Diptera</taxon>
        <taxon>Brachycera</taxon>
        <taxon>Muscomorpha</taxon>
        <taxon>Oestroidea</taxon>
        <taxon>Calliphoridae</taxon>
        <taxon>Luciliinae</taxon>
        <taxon>Lucilia</taxon>
    </lineage>
</organism>